<reference evidence="2 3" key="1">
    <citation type="submission" date="2020-02" db="EMBL/GenBank/DDBJ databases">
        <title>Whole Genome Shotgun Sequence of Streptomyces sp. strain CWH03.</title>
        <authorList>
            <person name="Dohra H."/>
            <person name="Kodani S."/>
            <person name="Yamamura H."/>
        </authorList>
    </citation>
    <scope>NUCLEOTIDE SEQUENCE [LARGE SCALE GENOMIC DNA]</scope>
    <source>
        <strain evidence="2 3">CWH03</strain>
    </source>
</reference>
<evidence type="ECO:0000313" key="2">
    <source>
        <dbReference type="EMBL" id="GFH37950.1"/>
    </source>
</evidence>
<gene>
    <name evidence="2" type="ORF">SCWH03_41900</name>
</gene>
<dbReference type="AlphaFoldDB" id="A0A6A0AYB9"/>
<evidence type="ECO:0000256" key="1">
    <source>
        <dbReference type="SAM" id="MobiDB-lite"/>
    </source>
</evidence>
<protein>
    <submittedName>
        <fullName evidence="2">Uncharacterized protein</fullName>
    </submittedName>
</protein>
<name>A0A6A0AYB9_9ACTN</name>
<accession>A0A6A0AYB9</accession>
<evidence type="ECO:0000313" key="3">
    <source>
        <dbReference type="Proteomes" id="UP000484988"/>
    </source>
</evidence>
<sequence>MWEAAGMEAPTRLRPTDARPPSALGTIEHPGASHAPAAARPRTCRTGPRPGAPGPRTTDAAPRPGAPCSYASAAPRPGAGAGPGARTRTPAATAARPRAGSDPETAGTGSGTRAGP</sequence>
<dbReference type="Proteomes" id="UP000484988">
    <property type="component" value="Unassembled WGS sequence"/>
</dbReference>
<feature type="compositionally biased region" description="Low complexity" evidence="1">
    <location>
        <begin position="73"/>
        <end position="100"/>
    </location>
</feature>
<feature type="compositionally biased region" description="Low complexity" evidence="1">
    <location>
        <begin position="35"/>
        <end position="58"/>
    </location>
</feature>
<dbReference type="EMBL" id="BLLG01000013">
    <property type="protein sequence ID" value="GFH37950.1"/>
    <property type="molecule type" value="Genomic_DNA"/>
</dbReference>
<feature type="region of interest" description="Disordered" evidence="1">
    <location>
        <begin position="1"/>
        <end position="116"/>
    </location>
</feature>
<comment type="caution">
    <text evidence="2">The sequence shown here is derived from an EMBL/GenBank/DDBJ whole genome shotgun (WGS) entry which is preliminary data.</text>
</comment>
<proteinExistence type="predicted"/>
<keyword evidence="3" id="KW-1185">Reference proteome</keyword>
<organism evidence="2 3">
    <name type="scientific">Streptomyces pacificus</name>
    <dbReference type="NCBI Taxonomy" id="2705029"/>
    <lineage>
        <taxon>Bacteria</taxon>
        <taxon>Bacillati</taxon>
        <taxon>Actinomycetota</taxon>
        <taxon>Actinomycetes</taxon>
        <taxon>Kitasatosporales</taxon>
        <taxon>Streptomycetaceae</taxon>
        <taxon>Streptomyces</taxon>
    </lineage>
</organism>